<comment type="caution">
    <text evidence="2">The sequence shown here is derived from an EMBL/GenBank/DDBJ whole genome shotgun (WGS) entry which is preliminary data.</text>
</comment>
<accession>A0A6M1LHA1</accession>
<dbReference type="PANTHER" id="PTHR41386:SF1">
    <property type="entry name" value="MEMBRANE PROTEIN"/>
    <property type="match status" value="1"/>
</dbReference>
<gene>
    <name evidence="2" type="ORF">G3576_04705</name>
</gene>
<dbReference type="Proteomes" id="UP000475385">
    <property type="component" value="Unassembled WGS sequence"/>
</dbReference>
<dbReference type="InterPro" id="IPR010406">
    <property type="entry name" value="DUF1003"/>
</dbReference>
<feature type="transmembrane region" description="Helical" evidence="1">
    <location>
        <begin position="78"/>
        <end position="97"/>
    </location>
</feature>
<protein>
    <submittedName>
        <fullName evidence="2">DUF1003 domain-containing protein</fullName>
    </submittedName>
</protein>
<proteinExistence type="predicted"/>
<dbReference type="EMBL" id="JAAIKB010000001">
    <property type="protein sequence ID" value="NGM19304.1"/>
    <property type="molecule type" value="Genomic_DNA"/>
</dbReference>
<evidence type="ECO:0000256" key="1">
    <source>
        <dbReference type="SAM" id="Phobius"/>
    </source>
</evidence>
<dbReference type="RefSeq" id="WP_164693136.1">
    <property type="nucleotide sequence ID" value="NZ_JAAIKB010000001.1"/>
</dbReference>
<evidence type="ECO:0000313" key="2">
    <source>
        <dbReference type="EMBL" id="NGM19304.1"/>
    </source>
</evidence>
<keyword evidence="1" id="KW-0472">Membrane</keyword>
<dbReference type="Pfam" id="PF06210">
    <property type="entry name" value="DUF1003"/>
    <property type="match status" value="1"/>
</dbReference>
<keyword evidence="3" id="KW-1185">Reference proteome</keyword>
<reference evidence="2 3" key="1">
    <citation type="submission" date="2020-03" db="EMBL/GenBank/DDBJ databases">
        <title>Roseomonas stagni sp. nov., isolated from pond water in Japan.</title>
        <authorList>
            <person name="Furuhata K."/>
            <person name="Miyamoto H."/>
            <person name="Goto K."/>
        </authorList>
    </citation>
    <scope>NUCLEOTIDE SEQUENCE [LARGE SCALE GENOMIC DNA]</scope>
    <source>
        <strain evidence="2 3">PeD5</strain>
    </source>
</reference>
<sequence>MTQAHPHPPNHLRRTIARAKQRRGSAPPPPSLGARLADSVAATVGSWRFIVIQSGLLAAWILANALAGGHAWDPYPFILLNLMLSFQAAYTAPIIMMSQNRQSDLDRDRALADYQVNLRAEADITLLHEKIDLLRERELLEMMQLLRRALDRIEALEQRPPKEA</sequence>
<keyword evidence="1" id="KW-1133">Transmembrane helix</keyword>
<evidence type="ECO:0000313" key="3">
    <source>
        <dbReference type="Proteomes" id="UP000475385"/>
    </source>
</evidence>
<dbReference type="PANTHER" id="PTHR41386">
    <property type="entry name" value="INTEGRAL MEMBRANE PROTEIN-RELATED"/>
    <property type="match status" value="1"/>
</dbReference>
<organism evidence="2 3">
    <name type="scientific">Falsiroseomonas algicola</name>
    <dbReference type="NCBI Taxonomy" id="2716930"/>
    <lineage>
        <taxon>Bacteria</taxon>
        <taxon>Pseudomonadati</taxon>
        <taxon>Pseudomonadota</taxon>
        <taxon>Alphaproteobacteria</taxon>
        <taxon>Acetobacterales</taxon>
        <taxon>Roseomonadaceae</taxon>
        <taxon>Falsiroseomonas</taxon>
    </lineage>
</organism>
<dbReference type="AlphaFoldDB" id="A0A6M1LHA1"/>
<name>A0A6M1LHA1_9PROT</name>
<feature type="transmembrane region" description="Helical" evidence="1">
    <location>
        <begin position="49"/>
        <end position="72"/>
    </location>
</feature>
<keyword evidence="1" id="KW-0812">Transmembrane</keyword>